<dbReference type="EMBL" id="LR721774">
    <property type="protein sequence ID" value="VVV51373.1"/>
    <property type="molecule type" value="Genomic_DNA"/>
</dbReference>
<proteinExistence type="predicted"/>
<protein>
    <submittedName>
        <fullName evidence="1">Uncharacterized protein</fullName>
    </submittedName>
</protein>
<reference evidence="1" key="1">
    <citation type="submission" date="2019-09" db="EMBL/GenBank/DDBJ databases">
        <authorList>
            <person name="Zhang L."/>
        </authorList>
    </citation>
    <scope>NUCLEOTIDE SEQUENCE</scope>
</reference>
<organism evidence="1">
    <name type="scientific">Nymphaea colorata</name>
    <name type="common">pocket water lily</name>
    <dbReference type="NCBI Taxonomy" id="210225"/>
    <lineage>
        <taxon>Eukaryota</taxon>
        <taxon>Viridiplantae</taxon>
        <taxon>Streptophyta</taxon>
        <taxon>Embryophyta</taxon>
        <taxon>Tracheophyta</taxon>
        <taxon>Spermatophyta</taxon>
        <taxon>Magnoliopsida</taxon>
        <taxon>Nymphaeales</taxon>
        <taxon>Nymphaeaceae</taxon>
        <taxon>Nymphaea</taxon>
    </lineage>
</organism>
<sequence>MGPGFPVSIQSLSMAADHYSKLKLQ</sequence>
<gene>
    <name evidence="1" type="ORF">NYM_LOCUS2830</name>
</gene>
<accession>A0A5K0WDC1</accession>
<name>A0A5K0WDC1_9MAGN</name>
<evidence type="ECO:0000313" key="1">
    <source>
        <dbReference type="EMBL" id="VVV51373.1"/>
    </source>
</evidence>
<dbReference type="AlphaFoldDB" id="A0A5K0WDC1"/>